<dbReference type="EMBL" id="LWDX02013055">
    <property type="protein sequence ID" value="OEL35181.1"/>
    <property type="molecule type" value="Genomic_DNA"/>
</dbReference>
<organism evidence="4 5">
    <name type="scientific">Dichanthelium oligosanthes</name>
    <dbReference type="NCBI Taxonomy" id="888268"/>
    <lineage>
        <taxon>Eukaryota</taxon>
        <taxon>Viridiplantae</taxon>
        <taxon>Streptophyta</taxon>
        <taxon>Embryophyta</taxon>
        <taxon>Tracheophyta</taxon>
        <taxon>Spermatophyta</taxon>
        <taxon>Magnoliopsida</taxon>
        <taxon>Liliopsida</taxon>
        <taxon>Poales</taxon>
        <taxon>Poaceae</taxon>
        <taxon>PACMAD clade</taxon>
        <taxon>Panicoideae</taxon>
        <taxon>Panicodae</taxon>
        <taxon>Paniceae</taxon>
        <taxon>Dichantheliinae</taxon>
        <taxon>Dichanthelium</taxon>
    </lineage>
</organism>
<proteinExistence type="predicted"/>
<dbReference type="GO" id="GO:0006950">
    <property type="term" value="P:response to stress"/>
    <property type="evidence" value="ECO:0007669"/>
    <property type="project" value="UniProtKB-ARBA"/>
</dbReference>
<evidence type="ECO:0008006" key="6">
    <source>
        <dbReference type="Google" id="ProtNLM"/>
    </source>
</evidence>
<dbReference type="OrthoDB" id="1938584at2759"/>
<comment type="caution">
    <text evidence="4">The sequence shown here is derived from an EMBL/GenBank/DDBJ whole genome shotgun (WGS) entry which is preliminary data.</text>
</comment>
<keyword evidence="5" id="KW-1185">Reference proteome</keyword>
<feature type="region of interest" description="Disordered" evidence="3">
    <location>
        <begin position="1"/>
        <end position="62"/>
    </location>
</feature>
<dbReference type="PANTHER" id="PTHR33172:SF99">
    <property type="entry name" value="COLD INDUCED PROTEIN-LIKE"/>
    <property type="match status" value="1"/>
</dbReference>
<evidence type="ECO:0000256" key="3">
    <source>
        <dbReference type="SAM" id="MobiDB-lite"/>
    </source>
</evidence>
<dbReference type="AlphaFoldDB" id="A0A1E5WCU3"/>
<name>A0A1E5WCU3_9POAL</name>
<sequence>MGGFSFSGATGLPVYREEDDEELFETSSSISGDSDDEDHFSDGEGTGALDHQFMQQAASPVQQPVRRLNSDSLYDLSSMMAQLPVKKGLSKYYDGKSQSFACMSEVRCLEDLRKKEAPYKKIKPSKSYVALDEDQDCHMPGPNSRGIAKKPTGSCCANLVARNNSKSMLYRPPPIPVNKSGYHQ</sequence>
<gene>
    <name evidence="4" type="ORF">BAE44_0003804</name>
</gene>
<protein>
    <recommendedName>
        <fullName evidence="6">Oxidative stress 3</fullName>
    </recommendedName>
</protein>
<evidence type="ECO:0000313" key="5">
    <source>
        <dbReference type="Proteomes" id="UP000095767"/>
    </source>
</evidence>
<keyword evidence="2" id="KW-0539">Nucleus</keyword>
<comment type="subcellular location">
    <subcellularLocation>
        <location evidence="1">Nucleus</location>
    </subcellularLocation>
</comment>
<feature type="compositionally biased region" description="Polar residues" evidence="3">
    <location>
        <begin position="53"/>
        <end position="62"/>
    </location>
</feature>
<reference evidence="4 5" key="1">
    <citation type="submission" date="2016-09" db="EMBL/GenBank/DDBJ databases">
        <title>The draft genome of Dichanthelium oligosanthes: A C3 panicoid grass species.</title>
        <authorList>
            <person name="Studer A.J."/>
            <person name="Schnable J.C."/>
            <person name="Brutnell T.P."/>
        </authorList>
    </citation>
    <scope>NUCLEOTIDE SEQUENCE [LARGE SCALE GENOMIC DNA]</scope>
    <source>
        <strain evidence="5">cv. Kellogg 1175</strain>
        <tissue evidence="4">Leaf</tissue>
    </source>
</reference>
<evidence type="ECO:0000256" key="2">
    <source>
        <dbReference type="ARBA" id="ARBA00023242"/>
    </source>
</evidence>
<evidence type="ECO:0000256" key="1">
    <source>
        <dbReference type="ARBA" id="ARBA00004123"/>
    </source>
</evidence>
<dbReference type="STRING" id="888268.A0A1E5WCU3"/>
<dbReference type="PANTHER" id="PTHR33172">
    <property type="entry name" value="OS08G0516900 PROTEIN"/>
    <property type="match status" value="1"/>
</dbReference>
<dbReference type="InterPro" id="IPR051992">
    <property type="entry name" value="OxStress_Response_Reg"/>
</dbReference>
<accession>A0A1E5WCU3</accession>
<dbReference type="GO" id="GO:0005634">
    <property type="term" value="C:nucleus"/>
    <property type="evidence" value="ECO:0007669"/>
    <property type="project" value="UniProtKB-SubCell"/>
</dbReference>
<dbReference type="Proteomes" id="UP000095767">
    <property type="component" value="Unassembled WGS sequence"/>
</dbReference>
<evidence type="ECO:0000313" key="4">
    <source>
        <dbReference type="EMBL" id="OEL35181.1"/>
    </source>
</evidence>